<evidence type="ECO:0000313" key="4">
    <source>
        <dbReference type="Proteomes" id="UP000198639"/>
    </source>
</evidence>
<accession>A0A1I1R5C6</accession>
<dbReference type="STRING" id="1164594.SAMN05216204_12132"/>
<organism evidence="3 4">
    <name type="scientific">Massilia yuzhufengensis</name>
    <dbReference type="NCBI Taxonomy" id="1164594"/>
    <lineage>
        <taxon>Bacteria</taxon>
        <taxon>Pseudomonadati</taxon>
        <taxon>Pseudomonadota</taxon>
        <taxon>Betaproteobacteria</taxon>
        <taxon>Burkholderiales</taxon>
        <taxon>Oxalobacteraceae</taxon>
        <taxon>Telluria group</taxon>
        <taxon>Massilia</taxon>
    </lineage>
</organism>
<sequence>MFSKRFVAATAAAVTSLVSFASEPPVSLKVADPAAQVPQTSYTSVLSTYTPVRESNVSPDKVWREANATVASEGMHGEAHGAESPAPQDASGHAGHTMPAQGANPSASPSRATPAAPAGQASHAGHQMPAPTASPATSNGQPAAAVHTGHQMAPTPKPDPHAGHQMAPAPKPDPHAGHQMAPAPKPGSHAGHQMGQPKKPANAASAAPASGAMNDAAHGQHQQPQEKGTRK</sequence>
<dbReference type="AlphaFoldDB" id="A0A1I1R5C6"/>
<evidence type="ECO:0000313" key="3">
    <source>
        <dbReference type="EMBL" id="SFD29536.1"/>
    </source>
</evidence>
<feature type="region of interest" description="Disordered" evidence="1">
    <location>
        <begin position="72"/>
        <end position="231"/>
    </location>
</feature>
<name>A0A1I1R5C6_9BURK</name>
<feature type="compositionally biased region" description="Low complexity" evidence="1">
    <location>
        <begin position="103"/>
        <end position="118"/>
    </location>
</feature>
<evidence type="ECO:0000256" key="2">
    <source>
        <dbReference type="SAM" id="SignalP"/>
    </source>
</evidence>
<feature type="compositionally biased region" description="Low complexity" evidence="1">
    <location>
        <begin position="200"/>
        <end position="217"/>
    </location>
</feature>
<feature type="compositionally biased region" description="Polar residues" evidence="1">
    <location>
        <begin position="220"/>
        <end position="231"/>
    </location>
</feature>
<dbReference type="Proteomes" id="UP000198639">
    <property type="component" value="Unassembled WGS sequence"/>
</dbReference>
<reference evidence="4" key="1">
    <citation type="submission" date="2016-10" db="EMBL/GenBank/DDBJ databases">
        <authorList>
            <person name="Varghese N."/>
            <person name="Submissions S."/>
        </authorList>
    </citation>
    <scope>NUCLEOTIDE SEQUENCE [LARGE SCALE GENOMIC DNA]</scope>
    <source>
        <strain evidence="4">CGMCC 1.12041</strain>
    </source>
</reference>
<protein>
    <submittedName>
        <fullName evidence="3">Uncharacterized protein</fullName>
    </submittedName>
</protein>
<gene>
    <name evidence="3" type="ORF">SAMN05216204_12132</name>
</gene>
<keyword evidence="2" id="KW-0732">Signal</keyword>
<evidence type="ECO:0000256" key="1">
    <source>
        <dbReference type="SAM" id="MobiDB-lite"/>
    </source>
</evidence>
<keyword evidence="4" id="KW-1185">Reference proteome</keyword>
<proteinExistence type="predicted"/>
<feature type="signal peptide" evidence="2">
    <location>
        <begin position="1"/>
        <end position="21"/>
    </location>
</feature>
<feature type="chain" id="PRO_5011790046" evidence="2">
    <location>
        <begin position="22"/>
        <end position="231"/>
    </location>
</feature>
<dbReference type="EMBL" id="FOLD01000021">
    <property type="protein sequence ID" value="SFD29536.1"/>
    <property type="molecule type" value="Genomic_DNA"/>
</dbReference>